<protein>
    <recommendedName>
        <fullName evidence="2">SEC7 domain-containing protein</fullName>
    </recommendedName>
</protein>
<gene>
    <name evidence="3" type="ORF">Z043_119163</name>
</gene>
<feature type="compositionally biased region" description="Low complexity" evidence="1">
    <location>
        <begin position="792"/>
        <end position="809"/>
    </location>
</feature>
<evidence type="ECO:0000256" key="1">
    <source>
        <dbReference type="SAM" id="MobiDB-lite"/>
    </source>
</evidence>
<feature type="region of interest" description="Disordered" evidence="1">
    <location>
        <begin position="260"/>
        <end position="301"/>
    </location>
</feature>
<feature type="compositionally biased region" description="Low complexity" evidence="1">
    <location>
        <begin position="139"/>
        <end position="150"/>
    </location>
</feature>
<feature type="region of interest" description="Disordered" evidence="1">
    <location>
        <begin position="661"/>
        <end position="689"/>
    </location>
</feature>
<dbReference type="EMBL" id="JARO02008510">
    <property type="protein sequence ID" value="KPP62638.1"/>
    <property type="molecule type" value="Genomic_DNA"/>
</dbReference>
<feature type="region of interest" description="Disordered" evidence="1">
    <location>
        <begin position="342"/>
        <end position="387"/>
    </location>
</feature>
<feature type="region of interest" description="Disordered" evidence="1">
    <location>
        <begin position="757"/>
        <end position="855"/>
    </location>
</feature>
<feature type="compositionally biased region" description="Polar residues" evidence="1">
    <location>
        <begin position="870"/>
        <end position="880"/>
    </location>
</feature>
<dbReference type="Proteomes" id="UP000034805">
    <property type="component" value="Unassembled WGS sequence"/>
</dbReference>
<feature type="compositionally biased region" description="Polar residues" evidence="1">
    <location>
        <begin position="833"/>
        <end position="845"/>
    </location>
</feature>
<accession>A0A0P7U5L2</accession>
<feature type="domain" description="SEC7" evidence="2">
    <location>
        <begin position="1203"/>
        <end position="1334"/>
    </location>
</feature>
<feature type="region of interest" description="Disordered" evidence="1">
    <location>
        <begin position="1181"/>
        <end position="1207"/>
    </location>
</feature>
<feature type="non-terminal residue" evidence="3">
    <location>
        <position position="1335"/>
    </location>
</feature>
<dbReference type="CDD" id="cd00171">
    <property type="entry name" value="Sec7"/>
    <property type="match status" value="1"/>
</dbReference>
<feature type="compositionally biased region" description="Polar residues" evidence="1">
    <location>
        <begin position="608"/>
        <end position="618"/>
    </location>
</feature>
<dbReference type="InterPro" id="IPR035999">
    <property type="entry name" value="Sec7_dom_sf"/>
</dbReference>
<feature type="compositionally biased region" description="Polar residues" evidence="1">
    <location>
        <begin position="407"/>
        <end position="418"/>
    </location>
</feature>
<evidence type="ECO:0000259" key="2">
    <source>
        <dbReference type="PROSITE" id="PS50190"/>
    </source>
</evidence>
<dbReference type="PROSITE" id="PS50190">
    <property type="entry name" value="SEC7"/>
    <property type="match status" value="1"/>
</dbReference>
<feature type="compositionally biased region" description="Polar residues" evidence="1">
    <location>
        <begin position="213"/>
        <end position="224"/>
    </location>
</feature>
<name>A0A0P7U5L2_SCLFO</name>
<evidence type="ECO:0000313" key="4">
    <source>
        <dbReference type="Proteomes" id="UP000034805"/>
    </source>
</evidence>
<feature type="compositionally biased region" description="Low complexity" evidence="1">
    <location>
        <begin position="888"/>
        <end position="901"/>
    </location>
</feature>
<feature type="region of interest" description="Disordered" evidence="1">
    <location>
        <begin position="400"/>
        <end position="472"/>
    </location>
</feature>
<dbReference type="InterPro" id="IPR000904">
    <property type="entry name" value="Sec7_dom"/>
</dbReference>
<feature type="region of interest" description="Disordered" evidence="1">
    <location>
        <begin position="213"/>
        <end position="233"/>
    </location>
</feature>
<dbReference type="SUPFAM" id="SSF48425">
    <property type="entry name" value="Sec7 domain"/>
    <property type="match status" value="1"/>
</dbReference>
<dbReference type="PANTHER" id="PTHR10663">
    <property type="entry name" value="GUANYL-NUCLEOTIDE EXCHANGE FACTOR"/>
    <property type="match status" value="1"/>
</dbReference>
<sequence>MDEPAERAGAASIRRREEERGVRGAEALLPAAMLQLLLPIKCAEGRCLRDGKFSKGVRCLTSCGSSADGKEGRTVMSQAGKILHLYVEVRSVPEDEEGHGSGDVEVTNTTRPRGRDALPPHGHTSGAMHKRGSGNQTYSPSRSPSRHSVSFQLQQKSDCMEPSSVHRQSLPYDGIGQLLSSLQPLNNGASTLLRAHSSESEYFPGQSLHSCISSGRTTAPTTPTIGRRSSEVLGSEEGQRSFVTFSYIEKASIRSVESPQSSLCLRGPPAPANPLRRSVEERTTPAHLRKRLSDPINLGSQDSLCSASPKLHCQASGEQPPNLRHATIDFIARAATHRALEEFGSPELQRRAVNVSDSPGPSTSQQSRCQSRNSSPAPVRSASTLPSTCVADPQKNIFGCSLPRSPATEQLSSHTRQPAVTLPPSPKSKAQESPRPPCKPTPAMHDKPSTAGNENLSSKRIDRSPSESPRSAQRVNFNLGNFHSQLGDGMKQLGGKKSVSPVNSPEVARKLAEEATKLSTIFMEARRSSSPTPVEDSDSPNFPCYLSQESQRCSFSPDRGSPMQHHTEMNIPLHGPSRRDSDCLGGRHHTVKADINSPVHLRKEQRGDNTTPSRQSPALPNIESPPIPTKLQRASPLCADMIPSPITDPRQHKPELLADDSPVLHQDQPPQYMGKSRSPSPEWSHKSRYERGMRDCPEVTRKAAPVEHCGISNPEGLVSRNSQQQWGNAAPAGGNSSKLVLQDKQFVATTSIEPKGIEQSSIEADKAPTGDRGKNGLGALLKSEAPAYGDQSGMLGSSHSSSGVTGSLGDSSQPDHNCMSLETSQSSQKSSDTVHATSVIQSDSGCSPMGPSLHSQRIARAKWEFLFGTPSSEGSDSAVKNPTDIGDSSTAPPSGTSSESPTPTPPNSLPLKTTPSERGPEGMSQSLASHNVQHVEVELVTPPPAAAGASPKTGIIRRTIKYSETDLDAVPLRCYRETNIDEVLAEQEEADSAFGSNRSVMGTSGAGSSPLEGALYVRTDGEEDLEEELQDEEVVSWASVRMQGDRKRQHATQEEDEVYSLLLKRPLGSLSESPTALKSPIAVTSPRRVSEDGLDTFSRHFESIMESHRAKGTSYSSLDSEDLLTSSQAVFTFDLPTLTPEIQGQICQSARDIIELSFAPLAQSEPSSSLDCAYDAGDQLHSGGSQEIAQPTRLASDSDLDRNLSEGRGLGSTDTLINGNKADLEAAKRLAKRLFNLDGFKKSDVARHLSKNNDFSRMVAEEYLHFFDFTGLTVDQALRVFLKEFALMGETQERERVLSHFSRRYLQCNPKIIPSEDSVHTLTCALMLLNTDLHG</sequence>
<feature type="compositionally biased region" description="Basic and acidic residues" evidence="1">
    <location>
        <begin position="763"/>
        <end position="774"/>
    </location>
</feature>
<dbReference type="Pfam" id="PF01369">
    <property type="entry name" value="Sec7"/>
    <property type="match status" value="1"/>
</dbReference>
<feature type="region of interest" description="Disordered" evidence="1">
    <location>
        <begin position="553"/>
        <end position="631"/>
    </location>
</feature>
<dbReference type="SMART" id="SM00222">
    <property type="entry name" value="Sec7"/>
    <property type="match status" value="1"/>
</dbReference>
<dbReference type="GO" id="GO:0032012">
    <property type="term" value="P:regulation of ARF protein signal transduction"/>
    <property type="evidence" value="ECO:0007669"/>
    <property type="project" value="InterPro"/>
</dbReference>
<feature type="compositionally biased region" description="Polar residues" evidence="1">
    <location>
        <begin position="1182"/>
        <end position="1195"/>
    </location>
</feature>
<evidence type="ECO:0000313" key="3">
    <source>
        <dbReference type="EMBL" id="KPP62638.1"/>
    </source>
</evidence>
<feature type="region of interest" description="Disordered" evidence="1">
    <location>
        <begin position="92"/>
        <end position="167"/>
    </location>
</feature>
<feature type="region of interest" description="Disordered" evidence="1">
    <location>
        <begin position="870"/>
        <end position="926"/>
    </location>
</feature>
<reference evidence="3 4" key="1">
    <citation type="submission" date="2015-08" db="EMBL/GenBank/DDBJ databases">
        <title>The genome of the Asian arowana (Scleropages formosus).</title>
        <authorList>
            <person name="Tan M.H."/>
            <person name="Gan H.M."/>
            <person name="Croft L.J."/>
            <person name="Austin C.M."/>
        </authorList>
    </citation>
    <scope>NUCLEOTIDE SEQUENCE [LARGE SCALE GENOMIC DNA]</scope>
    <source>
        <strain evidence="3">Aro1</strain>
    </source>
</reference>
<dbReference type="GO" id="GO:0005085">
    <property type="term" value="F:guanyl-nucleotide exchange factor activity"/>
    <property type="evidence" value="ECO:0007669"/>
    <property type="project" value="InterPro"/>
</dbReference>
<dbReference type="PANTHER" id="PTHR10663:SF334">
    <property type="entry name" value="PH AND SEC7 DOMAIN-CONTAINING PROTEIN 1"/>
    <property type="match status" value="1"/>
</dbReference>
<organism evidence="3 4">
    <name type="scientific">Scleropages formosus</name>
    <name type="common">Asian bonytongue</name>
    <name type="synonym">Osteoglossum formosum</name>
    <dbReference type="NCBI Taxonomy" id="113540"/>
    <lineage>
        <taxon>Eukaryota</taxon>
        <taxon>Metazoa</taxon>
        <taxon>Chordata</taxon>
        <taxon>Craniata</taxon>
        <taxon>Vertebrata</taxon>
        <taxon>Euteleostomi</taxon>
        <taxon>Actinopterygii</taxon>
        <taxon>Neopterygii</taxon>
        <taxon>Teleostei</taxon>
        <taxon>Osteoglossocephala</taxon>
        <taxon>Osteoglossomorpha</taxon>
        <taxon>Osteoglossiformes</taxon>
        <taxon>Osteoglossidae</taxon>
        <taxon>Scleropages</taxon>
    </lineage>
</organism>
<dbReference type="InterPro" id="IPR023394">
    <property type="entry name" value="Sec7_C_sf"/>
</dbReference>
<dbReference type="Gene3D" id="1.10.1000.11">
    <property type="entry name" value="Arf Nucleotide-binding Site Opener,domain 2"/>
    <property type="match status" value="1"/>
</dbReference>
<feature type="compositionally biased region" description="Low complexity" evidence="1">
    <location>
        <begin position="362"/>
        <end position="375"/>
    </location>
</feature>
<proteinExistence type="predicted"/>
<feature type="region of interest" description="Disordered" evidence="1">
    <location>
        <begin position="1"/>
        <end position="21"/>
    </location>
</feature>
<comment type="caution">
    <text evidence="3">The sequence shown here is derived from an EMBL/GenBank/DDBJ whole genome shotgun (WGS) entry which is preliminary data.</text>
</comment>
<feature type="compositionally biased region" description="Polar residues" evidence="1">
    <location>
        <begin position="810"/>
        <end position="823"/>
    </location>
</feature>